<evidence type="ECO:0000256" key="1">
    <source>
        <dbReference type="ARBA" id="ARBA00001947"/>
    </source>
</evidence>
<accession>A0ABM1SC78</accession>
<dbReference type="Gene3D" id="3.40.390.10">
    <property type="entry name" value="Collagenase (Catalytic Domain)"/>
    <property type="match status" value="1"/>
</dbReference>
<comment type="cofactor">
    <cofactor evidence="1">
        <name>Zn(2+)</name>
        <dbReference type="ChEBI" id="CHEBI:29105"/>
    </cofactor>
</comment>
<dbReference type="InterPro" id="IPR008753">
    <property type="entry name" value="Peptidase_M13_N"/>
</dbReference>
<evidence type="ECO:0000313" key="12">
    <source>
        <dbReference type="Proteomes" id="UP000694941"/>
    </source>
</evidence>
<dbReference type="PANTHER" id="PTHR11733:SF167">
    <property type="entry name" value="FI17812P1-RELATED"/>
    <property type="match status" value="1"/>
</dbReference>
<keyword evidence="3" id="KW-0645">Protease</keyword>
<keyword evidence="9" id="KW-1133">Transmembrane helix</keyword>
<name>A0ABM1SC78_LIMPO</name>
<dbReference type="PROSITE" id="PS51885">
    <property type="entry name" value="NEPRILYSIN"/>
    <property type="match status" value="1"/>
</dbReference>
<dbReference type="PRINTS" id="PR00786">
    <property type="entry name" value="NEPRILYSIN"/>
</dbReference>
<dbReference type="InterPro" id="IPR000718">
    <property type="entry name" value="Peptidase_M13"/>
</dbReference>
<dbReference type="InterPro" id="IPR024079">
    <property type="entry name" value="MetalloPept_cat_dom_sf"/>
</dbReference>
<evidence type="ECO:0000313" key="14">
    <source>
        <dbReference type="RefSeq" id="XP_022241234.1"/>
    </source>
</evidence>
<keyword evidence="9" id="KW-0472">Membrane</keyword>
<dbReference type="RefSeq" id="XP_022241234.1">
    <property type="nucleotide sequence ID" value="XM_022385526.1"/>
</dbReference>
<comment type="similarity">
    <text evidence="2">Belongs to the peptidase M13 family.</text>
</comment>
<evidence type="ECO:0000256" key="5">
    <source>
        <dbReference type="ARBA" id="ARBA00022801"/>
    </source>
</evidence>
<dbReference type="PANTHER" id="PTHR11733">
    <property type="entry name" value="ZINC METALLOPROTEASE FAMILY M13 NEPRILYSIN-RELATED"/>
    <property type="match status" value="1"/>
</dbReference>
<keyword evidence="6" id="KW-0862">Zinc</keyword>
<protein>
    <submittedName>
        <fullName evidence="13 14">Endothelin-converting enzyme homolog isoform X1</fullName>
    </submittedName>
</protein>
<dbReference type="Proteomes" id="UP000694941">
    <property type="component" value="Unplaced"/>
</dbReference>
<gene>
    <name evidence="13 14" type="primary">LOC106459100</name>
</gene>
<keyword evidence="7" id="KW-0482">Metalloprotease</keyword>
<dbReference type="SUPFAM" id="SSF55486">
    <property type="entry name" value="Metalloproteases ('zincins'), catalytic domain"/>
    <property type="match status" value="1"/>
</dbReference>
<feature type="domain" description="Peptidase M13 C-terminal" evidence="10">
    <location>
        <begin position="630"/>
        <end position="832"/>
    </location>
</feature>
<keyword evidence="12" id="KW-1185">Reference proteome</keyword>
<evidence type="ECO:0000259" key="10">
    <source>
        <dbReference type="Pfam" id="PF01431"/>
    </source>
</evidence>
<dbReference type="InterPro" id="IPR018497">
    <property type="entry name" value="Peptidase_M13_C"/>
</dbReference>
<evidence type="ECO:0000256" key="3">
    <source>
        <dbReference type="ARBA" id="ARBA00022670"/>
    </source>
</evidence>
<sequence>MHGIQLNPMPHYKRTEFEEDETSNTNNFSADAPTAGGVGFGSSRGEIVGGMPDVRYPHRKRNFWQRASPLEKLLMVISLTLALAVIILSAILGAQSQSLPLKVVHITSENQKLPLKNDNKSGAMTSQGLQFRTIRDVIISARSIIEKGSVPYCVTPACVTVASAIINAMDHTVDPCDDFYQYSCGGWIKSNPLPDGKSIWGTFGKLWQENQLVIKNVLEDETIQLESEAERKARTYYYSCLDKNGTLEELGAKPLMDFIKKIGGWNITGDFDVDQWNFQNTLTMIHNTYNYEGLFSWIVGQNQKNSSYNILQVDQGGLNLPSRDYYLNKTQDDEVLGAYLNYMTTVGSLLGGDENDVRRQMSDVIEFETKLANITIPTDQRLDEEKIYHKMTIGQLQKLAPVIDWVLYFNHGFNQIGRNIKSSENIVVYSPEFLQDMSTIVTQYLSTPEGKTILNNYLGWSVVKNLVSFLSKPFRESPEGLRKALIGSEGVQAPWRYCVGDTNEVIGFALGAMFVRDVFNGDSKAKAENMINEIKKSFKDNMPLLDWMDAETRHLAKKKADAIIEMIGFPDFILSPDKLDEKYKGVTFMENEYFENNIRSRKFFLIRNMKRLDQPVNNTEWEMTPLEVDAYYTATKNRIVFPAGILQSPFYDTEYPKSLNFGAIGVVMGHELTHAFDDQGRKYDKNGNLKQWWKNKTIEEFLERTKCFIDQYSSYSINDDHVNGKQTLGENIADNGGIKAAFHAYEEWSNSHEMESPLPGVNLTHRQLFFVGFSQVWCSVSTPESQHLQILNDLHSPAKYRVIGSLSNSYEFAQEFQCPIGSYMNPSKKCEVW</sequence>
<keyword evidence="5" id="KW-0378">Hydrolase</keyword>
<proteinExistence type="inferred from homology"/>
<feature type="transmembrane region" description="Helical" evidence="9">
    <location>
        <begin position="73"/>
        <end position="94"/>
    </location>
</feature>
<keyword evidence="9" id="KW-0812">Transmembrane</keyword>
<dbReference type="GeneID" id="106459100"/>
<evidence type="ECO:0000256" key="6">
    <source>
        <dbReference type="ARBA" id="ARBA00022833"/>
    </source>
</evidence>
<keyword evidence="4" id="KW-0479">Metal-binding</keyword>
<dbReference type="CDD" id="cd08662">
    <property type="entry name" value="M13"/>
    <property type="match status" value="1"/>
</dbReference>
<evidence type="ECO:0000256" key="8">
    <source>
        <dbReference type="SAM" id="MobiDB-lite"/>
    </source>
</evidence>
<evidence type="ECO:0000256" key="2">
    <source>
        <dbReference type="ARBA" id="ARBA00007357"/>
    </source>
</evidence>
<dbReference type="Pfam" id="PF01431">
    <property type="entry name" value="Peptidase_M13"/>
    <property type="match status" value="1"/>
</dbReference>
<reference evidence="13 14" key="1">
    <citation type="submission" date="2025-05" db="UniProtKB">
        <authorList>
            <consortium name="RefSeq"/>
        </authorList>
    </citation>
    <scope>IDENTIFICATION</scope>
    <source>
        <tissue evidence="13 14">Muscle</tissue>
    </source>
</reference>
<evidence type="ECO:0000259" key="11">
    <source>
        <dbReference type="Pfam" id="PF05649"/>
    </source>
</evidence>
<dbReference type="Pfam" id="PF05649">
    <property type="entry name" value="Peptidase_M13_N"/>
    <property type="match status" value="1"/>
</dbReference>
<dbReference type="InterPro" id="IPR042089">
    <property type="entry name" value="Peptidase_M13_dom_2"/>
</dbReference>
<evidence type="ECO:0000256" key="4">
    <source>
        <dbReference type="ARBA" id="ARBA00022723"/>
    </source>
</evidence>
<organism evidence="12 13">
    <name type="scientific">Limulus polyphemus</name>
    <name type="common">Atlantic horseshoe crab</name>
    <dbReference type="NCBI Taxonomy" id="6850"/>
    <lineage>
        <taxon>Eukaryota</taxon>
        <taxon>Metazoa</taxon>
        <taxon>Ecdysozoa</taxon>
        <taxon>Arthropoda</taxon>
        <taxon>Chelicerata</taxon>
        <taxon>Merostomata</taxon>
        <taxon>Xiphosura</taxon>
        <taxon>Limulidae</taxon>
        <taxon>Limulus</taxon>
    </lineage>
</organism>
<evidence type="ECO:0000313" key="13">
    <source>
        <dbReference type="RefSeq" id="XP_022241233.1"/>
    </source>
</evidence>
<dbReference type="RefSeq" id="XP_022241233.1">
    <property type="nucleotide sequence ID" value="XM_022385525.1"/>
</dbReference>
<evidence type="ECO:0000256" key="7">
    <source>
        <dbReference type="ARBA" id="ARBA00023049"/>
    </source>
</evidence>
<evidence type="ECO:0000256" key="9">
    <source>
        <dbReference type="SAM" id="Phobius"/>
    </source>
</evidence>
<feature type="region of interest" description="Disordered" evidence="8">
    <location>
        <begin position="1"/>
        <end position="37"/>
    </location>
</feature>
<feature type="domain" description="Peptidase M13 N-terminal" evidence="11">
    <location>
        <begin position="175"/>
        <end position="570"/>
    </location>
</feature>
<dbReference type="Gene3D" id="1.10.1380.10">
    <property type="entry name" value="Neutral endopeptidase , domain2"/>
    <property type="match status" value="1"/>
</dbReference>